<dbReference type="GO" id="GO:0004467">
    <property type="term" value="F:long-chain fatty acid-CoA ligase activity"/>
    <property type="evidence" value="ECO:0007669"/>
    <property type="project" value="UniProtKB-EC"/>
</dbReference>
<evidence type="ECO:0000313" key="5">
    <source>
        <dbReference type="Proteomes" id="UP001139887"/>
    </source>
</evidence>
<accession>A0A9W8ID29</accession>
<evidence type="ECO:0000256" key="1">
    <source>
        <dbReference type="ARBA" id="ARBA00022741"/>
    </source>
</evidence>
<dbReference type="PANTHER" id="PTHR43272:SF33">
    <property type="entry name" value="AMP-BINDING DOMAIN-CONTAINING PROTEIN-RELATED"/>
    <property type="match status" value="1"/>
</dbReference>
<keyword evidence="5" id="KW-1185">Reference proteome</keyword>
<feature type="domain" description="AMP-dependent synthetase/ligase" evidence="3">
    <location>
        <begin position="64"/>
        <end position="477"/>
    </location>
</feature>
<keyword evidence="4" id="KW-0436">Ligase</keyword>
<dbReference type="GO" id="GO:0016020">
    <property type="term" value="C:membrane"/>
    <property type="evidence" value="ECO:0007669"/>
    <property type="project" value="TreeGrafter"/>
</dbReference>
<comment type="caution">
    <text evidence="4">The sequence shown here is derived from an EMBL/GenBank/DDBJ whole genome shotgun (WGS) entry which is preliminary data.</text>
</comment>
<dbReference type="EC" id="6.2.1.3" evidence="4"/>
<dbReference type="InterPro" id="IPR020845">
    <property type="entry name" value="AMP-binding_CS"/>
</dbReference>
<dbReference type="GO" id="GO:0005524">
    <property type="term" value="F:ATP binding"/>
    <property type="evidence" value="ECO:0007669"/>
    <property type="project" value="UniProtKB-KW"/>
</dbReference>
<dbReference type="SUPFAM" id="SSF56801">
    <property type="entry name" value="Acetyl-CoA synthetase-like"/>
    <property type="match status" value="1"/>
</dbReference>
<dbReference type="GO" id="GO:0005783">
    <property type="term" value="C:endoplasmic reticulum"/>
    <property type="evidence" value="ECO:0007669"/>
    <property type="project" value="TreeGrafter"/>
</dbReference>
<dbReference type="Proteomes" id="UP001139887">
    <property type="component" value="Unassembled WGS sequence"/>
</dbReference>
<dbReference type="PANTHER" id="PTHR43272">
    <property type="entry name" value="LONG-CHAIN-FATTY-ACID--COA LIGASE"/>
    <property type="match status" value="1"/>
</dbReference>
<dbReference type="InterPro" id="IPR000873">
    <property type="entry name" value="AMP-dep_synth/lig_dom"/>
</dbReference>
<evidence type="ECO:0000256" key="2">
    <source>
        <dbReference type="ARBA" id="ARBA00022840"/>
    </source>
</evidence>
<gene>
    <name evidence="4" type="primary">FAA2_1</name>
    <name evidence="4" type="ORF">IWW36_003293</name>
</gene>
<keyword evidence="1" id="KW-0547">Nucleotide-binding</keyword>
<dbReference type="AlphaFoldDB" id="A0A9W8ID29"/>
<evidence type="ECO:0000259" key="3">
    <source>
        <dbReference type="Pfam" id="PF00501"/>
    </source>
</evidence>
<organism evidence="4 5">
    <name type="scientific">Coemansia brasiliensis</name>
    <dbReference type="NCBI Taxonomy" id="2650707"/>
    <lineage>
        <taxon>Eukaryota</taxon>
        <taxon>Fungi</taxon>
        <taxon>Fungi incertae sedis</taxon>
        <taxon>Zoopagomycota</taxon>
        <taxon>Kickxellomycotina</taxon>
        <taxon>Kickxellomycetes</taxon>
        <taxon>Kickxellales</taxon>
        <taxon>Kickxellaceae</taxon>
        <taxon>Coemansia</taxon>
    </lineage>
</organism>
<proteinExistence type="predicted"/>
<dbReference type="OrthoDB" id="1700726at2759"/>
<dbReference type="InterPro" id="IPR042099">
    <property type="entry name" value="ANL_N_sf"/>
</dbReference>
<protein>
    <submittedName>
        <fullName evidence="4">Medium-chain fatty acid-CoA ligase faa2</fullName>
        <ecNumber evidence="4">6.2.1.3</ecNumber>
    </submittedName>
</protein>
<keyword evidence="2" id="KW-0067">ATP-binding</keyword>
<dbReference type="EMBL" id="JANBUW010000168">
    <property type="protein sequence ID" value="KAJ2848451.1"/>
    <property type="molecule type" value="Genomic_DNA"/>
</dbReference>
<reference evidence="4" key="1">
    <citation type="submission" date="2022-07" db="EMBL/GenBank/DDBJ databases">
        <title>Phylogenomic reconstructions and comparative analyses of Kickxellomycotina fungi.</title>
        <authorList>
            <person name="Reynolds N.K."/>
            <person name="Stajich J.E."/>
            <person name="Barry K."/>
            <person name="Grigoriev I.V."/>
            <person name="Crous P."/>
            <person name="Smith M.E."/>
        </authorList>
    </citation>
    <scope>NUCLEOTIDE SEQUENCE</scope>
    <source>
        <strain evidence="4">NRRL 1566</strain>
    </source>
</reference>
<dbReference type="Pfam" id="PF00501">
    <property type="entry name" value="AMP-binding"/>
    <property type="match status" value="1"/>
</dbReference>
<dbReference type="Gene3D" id="3.40.50.12780">
    <property type="entry name" value="N-terminal domain of ligase-like"/>
    <property type="match status" value="1"/>
</dbReference>
<dbReference type="PROSITE" id="PS00455">
    <property type="entry name" value="AMP_BINDING"/>
    <property type="match status" value="1"/>
</dbReference>
<name>A0A9W8ID29_9FUNG</name>
<sequence>MPYSIELPGAPEVPGETKPRIDAIAPDGKLLGNMEGVNNLHDNFLRGMELAGPDAQCLGYRPVDKNKVPGSYKWLTFSQVKESATNIGSGLTKLGAGAKSCVGIFSPNRIEWSLVEHATYIYGQISVPMYDTLGNDAIKHMSDEAEISLITIAPEKLAAFAKLWPEMPQIKTVVVFDKVPEGVDIAVPDGAQILTLDEVIELGKKDGLAPLPETPAGPNDTSTICYTSGTTGKPKGVVLTHMCFLSTVHAANIRIQHGLIPTLDNTDVHLSILPLAHCLERAIHAILTGHGTRIGFNQGDVRKIVDDIGELKPTVLVGVPRIFNRIHDQVWAQVKAKGWLARSLFSYAYDAKRENLKQNVNEHWLWDRAVFRAVRQRFGGRLRLVISGSAPISAAVLDFLRVTLSTTVLEGYGLTECTGPSGVTCKGDMQSGSVGPPLPTTMYKLVSVPDMGYTAQDKPHPRGEIFIKGNCVFKEYYKQPELTRQTIDKDGWIATGDIGMFNDQGNLVIIDRKKNMFKLAQGEYVTPERIEIIFTNSPLIDQTYVHGDSLQSALVAIVVPNEEFLAKEVAQSPSLAHLAGKSHVELCQNEDVIDMMLKLMNSWGRSNDLKGFEIPKHIYLEADPFSVDNGILTPTLKVKRPIAKAHYKDIIAGLYSKN</sequence>
<evidence type="ECO:0000313" key="4">
    <source>
        <dbReference type="EMBL" id="KAJ2848451.1"/>
    </source>
</evidence>